<comment type="caution">
    <text evidence="1">The sequence shown here is derived from an EMBL/GenBank/DDBJ whole genome shotgun (WGS) entry which is preliminary data.</text>
</comment>
<proteinExistence type="predicted"/>
<organism evidence="1 2">
    <name type="scientific">Cardiocondyla obscurior</name>
    <dbReference type="NCBI Taxonomy" id="286306"/>
    <lineage>
        <taxon>Eukaryota</taxon>
        <taxon>Metazoa</taxon>
        <taxon>Ecdysozoa</taxon>
        <taxon>Arthropoda</taxon>
        <taxon>Hexapoda</taxon>
        <taxon>Insecta</taxon>
        <taxon>Pterygota</taxon>
        <taxon>Neoptera</taxon>
        <taxon>Endopterygota</taxon>
        <taxon>Hymenoptera</taxon>
        <taxon>Apocrita</taxon>
        <taxon>Aculeata</taxon>
        <taxon>Formicoidea</taxon>
        <taxon>Formicidae</taxon>
        <taxon>Myrmicinae</taxon>
        <taxon>Cardiocondyla</taxon>
    </lineage>
</organism>
<reference evidence="1 2" key="1">
    <citation type="submission" date="2023-03" db="EMBL/GenBank/DDBJ databases">
        <title>High recombination rates correlate with genetic variation in Cardiocondyla obscurior ants.</title>
        <authorList>
            <person name="Errbii M."/>
        </authorList>
    </citation>
    <scope>NUCLEOTIDE SEQUENCE [LARGE SCALE GENOMIC DNA]</scope>
    <source>
        <strain evidence="1">Alpha-2009</strain>
        <tissue evidence="1">Whole body</tissue>
    </source>
</reference>
<keyword evidence="2" id="KW-1185">Reference proteome</keyword>
<sequence>MCIRVVSMRALSAAPSVRPSVRVPDRVACARLPLSLLAGARASGGRTRWLVTRASSAFHPRLPRDCRSISSTPCSKSPIPTPAYVRIYSW</sequence>
<evidence type="ECO:0000313" key="1">
    <source>
        <dbReference type="EMBL" id="KAL0108854.1"/>
    </source>
</evidence>
<dbReference type="EMBL" id="JADYXP020000015">
    <property type="protein sequence ID" value="KAL0108854.1"/>
    <property type="molecule type" value="Genomic_DNA"/>
</dbReference>
<evidence type="ECO:0000313" key="2">
    <source>
        <dbReference type="Proteomes" id="UP001430953"/>
    </source>
</evidence>
<dbReference type="Proteomes" id="UP001430953">
    <property type="component" value="Unassembled WGS sequence"/>
</dbReference>
<protein>
    <submittedName>
        <fullName evidence="1">Uncharacterized protein</fullName>
    </submittedName>
</protein>
<name>A0AAW2F2I1_9HYME</name>
<accession>A0AAW2F2I1</accession>
<gene>
    <name evidence="1" type="ORF">PUN28_014165</name>
</gene>
<dbReference type="AlphaFoldDB" id="A0AAW2F2I1"/>